<reference evidence="4" key="1">
    <citation type="submission" date="2018-11" db="EMBL/GenBank/DDBJ databases">
        <authorList>
            <person name="Alioto T."/>
            <person name="Alioto T."/>
        </authorList>
    </citation>
    <scope>NUCLEOTIDE SEQUENCE</scope>
</reference>
<name>A0A8B6C843_MYTGA</name>
<evidence type="ECO:0000256" key="1">
    <source>
        <dbReference type="ARBA" id="ARBA00001968"/>
    </source>
</evidence>
<dbReference type="AlphaFoldDB" id="A0A8B6C843"/>
<evidence type="ECO:0000259" key="3">
    <source>
        <dbReference type="Pfam" id="PF13359"/>
    </source>
</evidence>
<comment type="cofactor">
    <cofactor evidence="1">
        <name>a divalent metal cation</name>
        <dbReference type="ChEBI" id="CHEBI:60240"/>
    </cofactor>
</comment>
<evidence type="ECO:0000256" key="2">
    <source>
        <dbReference type="ARBA" id="ARBA00022723"/>
    </source>
</evidence>
<dbReference type="OrthoDB" id="6115381at2759"/>
<dbReference type="InterPro" id="IPR027806">
    <property type="entry name" value="HARBI1_dom"/>
</dbReference>
<proteinExistence type="predicted"/>
<sequence>MERSYLISQRDQRCPVRGCPVMTRSVKSHVSGEHLSFMFAPTQELRYIRDPSFHRYRGHMVMAQWLTGITSATYDDMVKFIRRNARVTIDYPQAGEDMPVFRTVCREMGWPTQAWFKIAPVCKISSPVCILHWRVLSSVLHFLTPTHQDMMFTERYNQREDNLSLEVLQHMNKLFMASPVVSNLVPAGAESSSPASVYKTSTIPDVPEVDQFADSGRGAVPSQFCENDKSFTISSFDEGSHLLSAEDVTSTRRIARVRIHVERAIRRLKVFKILSGTVPVSSLKLFDDILIVCSALVNLKYDLIRDTCTEEDTE</sequence>
<evidence type="ECO:0000313" key="4">
    <source>
        <dbReference type="EMBL" id="VDI01543.1"/>
    </source>
</evidence>
<dbReference type="Pfam" id="PF13359">
    <property type="entry name" value="DDE_Tnp_4"/>
    <property type="match status" value="1"/>
</dbReference>
<dbReference type="Proteomes" id="UP000596742">
    <property type="component" value="Unassembled WGS sequence"/>
</dbReference>
<dbReference type="GO" id="GO:0046872">
    <property type="term" value="F:metal ion binding"/>
    <property type="evidence" value="ECO:0007669"/>
    <property type="project" value="UniProtKB-KW"/>
</dbReference>
<keyword evidence="2" id="KW-0479">Metal-binding</keyword>
<accession>A0A8B6C843</accession>
<evidence type="ECO:0000313" key="5">
    <source>
        <dbReference type="Proteomes" id="UP000596742"/>
    </source>
</evidence>
<dbReference type="PANTHER" id="PTHR23080">
    <property type="entry name" value="THAP DOMAIN PROTEIN"/>
    <property type="match status" value="1"/>
</dbReference>
<dbReference type="EMBL" id="UYJE01001358">
    <property type="protein sequence ID" value="VDI01543.1"/>
    <property type="molecule type" value="Genomic_DNA"/>
</dbReference>
<keyword evidence="5" id="KW-1185">Reference proteome</keyword>
<comment type="caution">
    <text evidence="4">The sequence shown here is derived from an EMBL/GenBank/DDBJ whole genome shotgun (WGS) entry which is preliminary data.</text>
</comment>
<gene>
    <name evidence="4" type="ORF">MGAL_10B071073</name>
</gene>
<organism evidence="4 5">
    <name type="scientific">Mytilus galloprovincialis</name>
    <name type="common">Mediterranean mussel</name>
    <dbReference type="NCBI Taxonomy" id="29158"/>
    <lineage>
        <taxon>Eukaryota</taxon>
        <taxon>Metazoa</taxon>
        <taxon>Spiralia</taxon>
        <taxon>Lophotrochozoa</taxon>
        <taxon>Mollusca</taxon>
        <taxon>Bivalvia</taxon>
        <taxon>Autobranchia</taxon>
        <taxon>Pteriomorphia</taxon>
        <taxon>Mytilida</taxon>
        <taxon>Mytiloidea</taxon>
        <taxon>Mytilidae</taxon>
        <taxon>Mytilinae</taxon>
        <taxon>Mytilus</taxon>
    </lineage>
</organism>
<feature type="domain" description="DDE Tnp4" evidence="3">
    <location>
        <begin position="228"/>
        <end position="298"/>
    </location>
</feature>
<protein>
    <recommendedName>
        <fullName evidence="3">DDE Tnp4 domain-containing protein</fullName>
    </recommendedName>
</protein>